<evidence type="ECO:0000313" key="2">
    <source>
        <dbReference type="Proteomes" id="UP000823821"/>
    </source>
</evidence>
<dbReference type="EMBL" id="DWZD01000011">
    <property type="protein sequence ID" value="HJA78241.1"/>
    <property type="molecule type" value="Genomic_DNA"/>
</dbReference>
<name>A0A9D2KRC6_9BACT</name>
<reference evidence="1" key="1">
    <citation type="journal article" date="2021" name="PeerJ">
        <title>Extensive microbial diversity within the chicken gut microbiome revealed by metagenomics and culture.</title>
        <authorList>
            <person name="Gilroy R."/>
            <person name="Ravi A."/>
            <person name="Getino M."/>
            <person name="Pursley I."/>
            <person name="Horton D.L."/>
            <person name="Alikhan N.F."/>
            <person name="Baker D."/>
            <person name="Gharbi K."/>
            <person name="Hall N."/>
            <person name="Watson M."/>
            <person name="Adriaenssens E.M."/>
            <person name="Foster-Nyarko E."/>
            <person name="Jarju S."/>
            <person name="Secka A."/>
            <person name="Antonio M."/>
            <person name="Oren A."/>
            <person name="Chaudhuri R.R."/>
            <person name="La Ragione R."/>
            <person name="Hildebrand F."/>
            <person name="Pallen M.J."/>
        </authorList>
    </citation>
    <scope>NUCLEOTIDE SEQUENCE</scope>
    <source>
        <strain evidence="1">5032</strain>
    </source>
</reference>
<sequence>MKDALGLYYHPQAGNPGVRVYVRREADGGVAFRLWRQDLPEAWERHGWVPYAVLESAARLYREERNPDADPLRLYDIRVAQALLQEEGQ</sequence>
<organism evidence="1 2">
    <name type="scientific">Candidatus Desulfovibrio intestinavium</name>
    <dbReference type="NCBI Taxonomy" id="2838534"/>
    <lineage>
        <taxon>Bacteria</taxon>
        <taxon>Pseudomonadati</taxon>
        <taxon>Thermodesulfobacteriota</taxon>
        <taxon>Desulfovibrionia</taxon>
        <taxon>Desulfovibrionales</taxon>
        <taxon>Desulfovibrionaceae</taxon>
        <taxon>Desulfovibrio</taxon>
    </lineage>
</organism>
<reference evidence="1" key="2">
    <citation type="submission" date="2021-04" db="EMBL/GenBank/DDBJ databases">
        <authorList>
            <person name="Gilroy R."/>
        </authorList>
    </citation>
    <scope>NUCLEOTIDE SEQUENCE</scope>
    <source>
        <strain evidence="1">5032</strain>
    </source>
</reference>
<accession>A0A9D2KRC6</accession>
<gene>
    <name evidence="1" type="ORF">H9784_01530</name>
</gene>
<comment type="caution">
    <text evidence="1">The sequence shown here is derived from an EMBL/GenBank/DDBJ whole genome shotgun (WGS) entry which is preliminary data.</text>
</comment>
<protein>
    <submittedName>
        <fullName evidence="1">Uncharacterized protein</fullName>
    </submittedName>
</protein>
<evidence type="ECO:0000313" key="1">
    <source>
        <dbReference type="EMBL" id="HJA78241.1"/>
    </source>
</evidence>
<proteinExistence type="predicted"/>
<dbReference type="AlphaFoldDB" id="A0A9D2KRC6"/>
<dbReference type="Proteomes" id="UP000823821">
    <property type="component" value="Unassembled WGS sequence"/>
</dbReference>